<evidence type="ECO:0000256" key="1">
    <source>
        <dbReference type="SAM" id="MobiDB-lite"/>
    </source>
</evidence>
<feature type="compositionally biased region" description="Basic residues" evidence="1">
    <location>
        <begin position="38"/>
        <end position="52"/>
    </location>
</feature>
<accession>A0A645D3E7</accession>
<protein>
    <submittedName>
        <fullName evidence="2">Uncharacterized protein</fullName>
    </submittedName>
</protein>
<reference evidence="2" key="1">
    <citation type="submission" date="2019-08" db="EMBL/GenBank/DDBJ databases">
        <authorList>
            <person name="Kucharzyk K."/>
            <person name="Murdoch R.W."/>
            <person name="Higgins S."/>
            <person name="Loffler F."/>
        </authorList>
    </citation>
    <scope>NUCLEOTIDE SEQUENCE</scope>
</reference>
<feature type="region of interest" description="Disordered" evidence="1">
    <location>
        <begin position="1"/>
        <end position="95"/>
    </location>
</feature>
<evidence type="ECO:0000313" key="2">
    <source>
        <dbReference type="EMBL" id="MPM84010.1"/>
    </source>
</evidence>
<sequence>MGGIRQSMQVMKREDITDEENNSVRRRGAAADRQPGGLHHHKPRNDRKPHSHRFPDRDAAGNDSVAHSDRQSGARHFAHLIIRENDRQPDIPALR</sequence>
<dbReference type="EMBL" id="VSSQ01032673">
    <property type="protein sequence ID" value="MPM84010.1"/>
    <property type="molecule type" value="Genomic_DNA"/>
</dbReference>
<proteinExistence type="predicted"/>
<feature type="compositionally biased region" description="Basic and acidic residues" evidence="1">
    <location>
        <begin position="53"/>
        <end position="72"/>
    </location>
</feature>
<gene>
    <name evidence="2" type="ORF">SDC9_131080</name>
</gene>
<organism evidence="2">
    <name type="scientific">bioreactor metagenome</name>
    <dbReference type="NCBI Taxonomy" id="1076179"/>
    <lineage>
        <taxon>unclassified sequences</taxon>
        <taxon>metagenomes</taxon>
        <taxon>ecological metagenomes</taxon>
    </lineage>
</organism>
<comment type="caution">
    <text evidence="2">The sequence shown here is derived from an EMBL/GenBank/DDBJ whole genome shotgun (WGS) entry which is preliminary data.</text>
</comment>
<dbReference type="AlphaFoldDB" id="A0A645D3E7"/>
<name>A0A645D3E7_9ZZZZ</name>